<protein>
    <submittedName>
        <fullName evidence="2">Uncharacterized protein LOC131806786 isoform X1</fullName>
    </submittedName>
</protein>
<gene>
    <name evidence="2" type="primary">LOC131806786</name>
</gene>
<dbReference type="PANTHER" id="PTHR20875">
    <property type="entry name" value="EF-HAND CALCIUM-BINDING DOMAIN-CONTAINING PROTEIN 6-RELATED"/>
    <property type="match status" value="1"/>
</dbReference>
<name>A0ABM3VNS2_MUSDO</name>
<dbReference type="Proteomes" id="UP001652621">
    <property type="component" value="Unplaced"/>
</dbReference>
<dbReference type="InterPro" id="IPR052603">
    <property type="entry name" value="EFCB6"/>
</dbReference>
<proteinExistence type="predicted"/>
<keyword evidence="1" id="KW-1185">Reference proteome</keyword>
<organism evidence="1 2">
    <name type="scientific">Musca domestica</name>
    <name type="common">House fly</name>
    <dbReference type="NCBI Taxonomy" id="7370"/>
    <lineage>
        <taxon>Eukaryota</taxon>
        <taxon>Metazoa</taxon>
        <taxon>Ecdysozoa</taxon>
        <taxon>Arthropoda</taxon>
        <taxon>Hexapoda</taxon>
        <taxon>Insecta</taxon>
        <taxon>Pterygota</taxon>
        <taxon>Neoptera</taxon>
        <taxon>Endopterygota</taxon>
        <taxon>Diptera</taxon>
        <taxon>Brachycera</taxon>
        <taxon>Muscomorpha</taxon>
        <taxon>Muscoidea</taxon>
        <taxon>Muscidae</taxon>
        <taxon>Musca</taxon>
    </lineage>
</organism>
<dbReference type="SUPFAM" id="SSF47473">
    <property type="entry name" value="EF-hand"/>
    <property type="match status" value="3"/>
</dbReference>
<evidence type="ECO:0000313" key="1">
    <source>
        <dbReference type="Proteomes" id="UP001652621"/>
    </source>
</evidence>
<evidence type="ECO:0000313" key="2">
    <source>
        <dbReference type="RefSeq" id="XP_058987437.1"/>
    </source>
</evidence>
<dbReference type="Gene3D" id="1.10.238.10">
    <property type="entry name" value="EF-hand"/>
    <property type="match status" value="3"/>
</dbReference>
<dbReference type="PANTHER" id="PTHR20875:SF0">
    <property type="entry name" value="GH12158P"/>
    <property type="match status" value="1"/>
</dbReference>
<dbReference type="InterPro" id="IPR011992">
    <property type="entry name" value="EF-hand-dom_pair"/>
</dbReference>
<sequence length="725" mass="85018">MDDDNRLDIKLNEIWKACRKIQDTIFRYGYDISKDFCEHDPQGKGLISESLFSSILGKYKNVIGLSDFELREVTDYFRLRDGRVIYSEFCKVVCNEERIKKDAGDIASGLEWIDPMHVNVIPRPEDRRQLCLILIKIAQFAHLPLMPYFQDYELISQNRGTVTVSHFSRVLRFMKIPLSDKDFLLLLKRYMKDSYMVNYVAFMKHIENILDYLKSNKLTDNSMKIIQNFPGKLVDLELPELPPVNGTNIAQRVFKDFCNHPQENKDICDIIFCLQKQVHKNRIRVREFLEGFDLLHTGTLTRNQFERALHTMGVGKYLTQREMVLLCTRYIDPIDTNRIRWRIFEDEIDRVFTVKYLEKTPLLEFQSPPKYIKEMPRSGSKYWQDACEPVRNLCEEALRRIQIRIQNRRLHLHPFFRTYDKLNSGHVPCKIANQIFVSNGILLSNDELNSLTDRYGNELGFNYKHFLEDADPAEYATLKLKSTSSLQTGCLKTKVEAPSVDDDEPHEEYIIKLLTKAKRQAVTKCIPVIDFLQDYDRHREGEISEIDFRRALDNANIKLSIDEVNSLCKIFRSPKRGCCILYRDFCRALDEIFVQMEMSSGDNEITAFPLMHLANLDCAECFLNFEERTLCSQALMKLARQPDEISNVSSVFKDFDYENCGSIGKNQLIRALTVREMHHMLSSRELDIIFKCFGVQRGIHLEFNYREFLNILKILHETGQVKRNY</sequence>
<dbReference type="GeneID" id="131806786"/>
<reference evidence="2" key="1">
    <citation type="submission" date="2025-08" db="UniProtKB">
        <authorList>
            <consortium name="RefSeq"/>
        </authorList>
    </citation>
    <scope>IDENTIFICATION</scope>
    <source>
        <strain evidence="2">Aabys</strain>
        <tissue evidence="2">Whole body</tissue>
    </source>
</reference>
<dbReference type="RefSeq" id="XP_058987437.1">
    <property type="nucleotide sequence ID" value="XM_059131454.1"/>
</dbReference>
<accession>A0ABM3VNS2</accession>